<reference evidence="2 3" key="1">
    <citation type="submission" date="2023-10" db="EMBL/GenBank/DDBJ databases">
        <title>Genome-Wide Identification Analysis in wild type Solanum Pinnatisectum Reveals Some Genes Defensing Phytophthora Infestans.</title>
        <authorList>
            <person name="Sun C."/>
        </authorList>
    </citation>
    <scope>NUCLEOTIDE SEQUENCE [LARGE SCALE GENOMIC DNA]</scope>
    <source>
        <strain evidence="2">LQN</strain>
        <tissue evidence="2">Leaf</tissue>
    </source>
</reference>
<evidence type="ECO:0000313" key="3">
    <source>
        <dbReference type="Proteomes" id="UP001311915"/>
    </source>
</evidence>
<dbReference type="AlphaFoldDB" id="A0AAV9MKM0"/>
<dbReference type="Proteomes" id="UP001311915">
    <property type="component" value="Unassembled WGS sequence"/>
</dbReference>
<proteinExistence type="predicted"/>
<protein>
    <submittedName>
        <fullName evidence="2">Uncharacterized protein</fullName>
    </submittedName>
</protein>
<accession>A0AAV9MKM0</accession>
<gene>
    <name evidence="2" type="ORF">R3W88_001266</name>
</gene>
<comment type="caution">
    <text evidence="2">The sequence shown here is derived from an EMBL/GenBank/DDBJ whole genome shotgun (WGS) entry which is preliminary data.</text>
</comment>
<organism evidence="2 3">
    <name type="scientific">Solanum pinnatisectum</name>
    <name type="common">tansyleaf nightshade</name>
    <dbReference type="NCBI Taxonomy" id="50273"/>
    <lineage>
        <taxon>Eukaryota</taxon>
        <taxon>Viridiplantae</taxon>
        <taxon>Streptophyta</taxon>
        <taxon>Embryophyta</taxon>
        <taxon>Tracheophyta</taxon>
        <taxon>Spermatophyta</taxon>
        <taxon>Magnoliopsida</taxon>
        <taxon>eudicotyledons</taxon>
        <taxon>Gunneridae</taxon>
        <taxon>Pentapetalae</taxon>
        <taxon>asterids</taxon>
        <taxon>lamiids</taxon>
        <taxon>Solanales</taxon>
        <taxon>Solanaceae</taxon>
        <taxon>Solanoideae</taxon>
        <taxon>Solaneae</taxon>
        <taxon>Solanum</taxon>
    </lineage>
</organism>
<evidence type="ECO:0000256" key="1">
    <source>
        <dbReference type="SAM" id="MobiDB-lite"/>
    </source>
</evidence>
<keyword evidence="3" id="KW-1185">Reference proteome</keyword>
<sequence length="193" mass="21640">MRLWQAPENVTKSETNKKNHCGGGEAAVGTHTGGSISIGEHRKKLKLFPIYSRLKEKYRTHEYRHIVIVRKIFTNTTSTSLFHQIISDIGAASIMGFSLKSNRLFERYEEILREKIESESDIDQREAYYQAAGGEKKRRIYGLGSQAKSYYGPNLCISSLTVRASSANLWASINPMCSLNSTLIEAKATTIAC</sequence>
<evidence type="ECO:0000313" key="2">
    <source>
        <dbReference type="EMBL" id="KAK4737569.1"/>
    </source>
</evidence>
<dbReference type="EMBL" id="JAWPEI010000001">
    <property type="protein sequence ID" value="KAK4737569.1"/>
    <property type="molecule type" value="Genomic_DNA"/>
</dbReference>
<name>A0AAV9MKM0_9SOLN</name>
<feature type="region of interest" description="Disordered" evidence="1">
    <location>
        <begin position="1"/>
        <end position="25"/>
    </location>
</feature>